<name>A0A2Z4IK87_9BACT</name>
<dbReference type="Gene3D" id="3.30.530.20">
    <property type="match status" value="1"/>
</dbReference>
<dbReference type="KEGG" id="est:DN752_13730"/>
<dbReference type="CDD" id="cd07814">
    <property type="entry name" value="SRPBCC_CalC_Aha1-like"/>
    <property type="match status" value="1"/>
</dbReference>
<dbReference type="OrthoDB" id="287565at2"/>
<reference evidence="3 4" key="1">
    <citation type="submission" date="2018-06" db="EMBL/GenBank/DDBJ databases">
        <title>Echinicola strongylocentroti sp. nov., isolated from a sea urchin Strongylocentrotus intermedius.</title>
        <authorList>
            <person name="Bae S.S."/>
        </authorList>
    </citation>
    <scope>NUCLEOTIDE SEQUENCE [LARGE SCALE GENOMIC DNA]</scope>
    <source>
        <strain evidence="3 4">MEBiC08714</strain>
    </source>
</reference>
<keyword evidence="4" id="KW-1185">Reference proteome</keyword>
<dbReference type="InterPro" id="IPR013538">
    <property type="entry name" value="ASHA1/2-like_C"/>
</dbReference>
<evidence type="ECO:0000313" key="4">
    <source>
        <dbReference type="Proteomes" id="UP000248688"/>
    </source>
</evidence>
<proteinExistence type="inferred from homology"/>
<dbReference type="SUPFAM" id="SSF55961">
    <property type="entry name" value="Bet v1-like"/>
    <property type="match status" value="1"/>
</dbReference>
<evidence type="ECO:0000256" key="1">
    <source>
        <dbReference type="ARBA" id="ARBA00006817"/>
    </source>
</evidence>
<dbReference type="AlphaFoldDB" id="A0A2Z4IK87"/>
<accession>A0A2Z4IK87</accession>
<dbReference type="EMBL" id="CP030041">
    <property type="protein sequence ID" value="AWW31100.1"/>
    <property type="molecule type" value="Genomic_DNA"/>
</dbReference>
<feature type="domain" description="Activator of Hsp90 ATPase homologue 1/2-like C-terminal" evidence="2">
    <location>
        <begin position="15"/>
        <end position="137"/>
    </location>
</feature>
<dbReference type="InterPro" id="IPR023393">
    <property type="entry name" value="START-like_dom_sf"/>
</dbReference>
<protein>
    <submittedName>
        <fullName evidence="3">SRPBCC domain-containing protein</fullName>
    </submittedName>
</protein>
<dbReference type="Proteomes" id="UP000248688">
    <property type="component" value="Chromosome"/>
</dbReference>
<gene>
    <name evidence="3" type="ORF">DN752_13730</name>
</gene>
<organism evidence="3 4">
    <name type="scientific">Echinicola strongylocentroti</name>
    <dbReference type="NCBI Taxonomy" id="1795355"/>
    <lineage>
        <taxon>Bacteria</taxon>
        <taxon>Pseudomonadati</taxon>
        <taxon>Bacteroidota</taxon>
        <taxon>Cytophagia</taxon>
        <taxon>Cytophagales</taxon>
        <taxon>Cyclobacteriaceae</taxon>
        <taxon>Echinicola</taxon>
    </lineage>
</organism>
<dbReference type="RefSeq" id="WP_112784477.1">
    <property type="nucleotide sequence ID" value="NZ_CP030041.1"/>
</dbReference>
<sequence>MDEQSFATSILVDESPEVVFNAINDPRGWWSLQIEGATDQLGGEFFYHYKDVHLSKMKVVEHVANKKIVWLVTENSFNFVEDKTEWVGSKIIFEIEQKDRLTQLKFTHAGLVPAFECYKVCEEAWTNYIENSLYKYITEGKGDPNLKDDEGYNAELAEKWKLDE</sequence>
<comment type="similarity">
    <text evidence="1">Belongs to the AHA1 family.</text>
</comment>
<evidence type="ECO:0000313" key="3">
    <source>
        <dbReference type="EMBL" id="AWW31100.1"/>
    </source>
</evidence>
<evidence type="ECO:0000259" key="2">
    <source>
        <dbReference type="Pfam" id="PF08327"/>
    </source>
</evidence>
<dbReference type="Pfam" id="PF08327">
    <property type="entry name" value="AHSA1"/>
    <property type="match status" value="1"/>
</dbReference>